<feature type="compositionally biased region" description="Low complexity" evidence="1">
    <location>
        <begin position="18"/>
        <end position="33"/>
    </location>
</feature>
<comment type="caution">
    <text evidence="2">The sequence shown here is derived from an EMBL/GenBank/DDBJ whole genome shotgun (WGS) entry which is preliminary data.</text>
</comment>
<feature type="region of interest" description="Disordered" evidence="1">
    <location>
        <begin position="1"/>
        <end position="60"/>
    </location>
</feature>
<evidence type="ECO:0000256" key="1">
    <source>
        <dbReference type="SAM" id="MobiDB-lite"/>
    </source>
</evidence>
<dbReference type="EMBL" id="JAWZYT010004410">
    <property type="protein sequence ID" value="KAK4293926.1"/>
    <property type="molecule type" value="Genomic_DNA"/>
</dbReference>
<reference evidence="2" key="1">
    <citation type="submission" date="2023-11" db="EMBL/GenBank/DDBJ databases">
        <title>Genome assemblies of two species of porcelain crab, Petrolisthes cinctipes and Petrolisthes manimaculis (Anomura: Porcellanidae).</title>
        <authorList>
            <person name="Angst P."/>
        </authorList>
    </citation>
    <scope>NUCLEOTIDE SEQUENCE</scope>
    <source>
        <strain evidence="2">PB745_02</strain>
        <tissue evidence="2">Gill</tissue>
    </source>
</reference>
<keyword evidence="3" id="KW-1185">Reference proteome</keyword>
<feature type="compositionally biased region" description="Low complexity" evidence="1">
    <location>
        <begin position="49"/>
        <end position="60"/>
    </location>
</feature>
<dbReference type="AlphaFoldDB" id="A0AAE1NRW4"/>
<evidence type="ECO:0000313" key="2">
    <source>
        <dbReference type="EMBL" id="KAK4293926.1"/>
    </source>
</evidence>
<name>A0AAE1NRW4_9EUCA</name>
<sequence length="381" mass="41419">MARGGKPCPHSNTHHPSIHPSKPPINSTFIPTTPFLPPPSLSIQATTQLNPHPHNSLSSSSITIYPSIQATNQLNPHPHNSLSFSSITIHPSILRFNSTLIPTTPFLPPPSLSILPSKPPLNSTLIPTTPSLPPPSLSILPSKPPLNSTLIPTTPFLPLPSLSIQATTQLSPHSNTHHPSFLLSIHPSQDLNHPSSPKLPLYLLPSKPRLNPKSSLLPLSSSIQATTQLSPHPHNSLSSSSILSSIPLHNSTPPLPLYLTISTFPLIPTTPTSITTIPTSSLPPLPFTPRFPHFLESPRLPLSQLSSPFTSHLHIFLDSYNSFLHTFLGIFARPPFLHSVSIYYSLPSHFLLPLLFHNSLPYLSFAPTPSLHLFSYTSTSP</sequence>
<gene>
    <name evidence="2" type="ORF">Pmani_033415</name>
</gene>
<protein>
    <submittedName>
        <fullName evidence="2">Uncharacterized protein</fullName>
    </submittedName>
</protein>
<accession>A0AAE1NRW4</accession>
<dbReference type="Proteomes" id="UP001292094">
    <property type="component" value="Unassembled WGS sequence"/>
</dbReference>
<proteinExistence type="predicted"/>
<organism evidence="2 3">
    <name type="scientific">Petrolisthes manimaculis</name>
    <dbReference type="NCBI Taxonomy" id="1843537"/>
    <lineage>
        <taxon>Eukaryota</taxon>
        <taxon>Metazoa</taxon>
        <taxon>Ecdysozoa</taxon>
        <taxon>Arthropoda</taxon>
        <taxon>Crustacea</taxon>
        <taxon>Multicrustacea</taxon>
        <taxon>Malacostraca</taxon>
        <taxon>Eumalacostraca</taxon>
        <taxon>Eucarida</taxon>
        <taxon>Decapoda</taxon>
        <taxon>Pleocyemata</taxon>
        <taxon>Anomura</taxon>
        <taxon>Galatheoidea</taxon>
        <taxon>Porcellanidae</taxon>
        <taxon>Petrolisthes</taxon>
    </lineage>
</organism>
<evidence type="ECO:0000313" key="3">
    <source>
        <dbReference type="Proteomes" id="UP001292094"/>
    </source>
</evidence>